<dbReference type="GeneID" id="106807599"/>
<feature type="region of interest" description="Disordered" evidence="3">
    <location>
        <begin position="200"/>
        <end position="223"/>
    </location>
</feature>
<accession>A0ABM1DZV9</accession>
<dbReference type="SMART" id="SM00365">
    <property type="entry name" value="LRR_SD22"/>
    <property type="match status" value="4"/>
</dbReference>
<evidence type="ECO:0000313" key="4">
    <source>
        <dbReference type="Proteomes" id="UP000695022"/>
    </source>
</evidence>
<sequence length="223" mass="25482">MSQSHLLVVAEMRTKNSLPDFPYLQVASFNNNNITDTEGISLPLLEYLSLSYNKINRVTGLNASVLSNLHTLELRGNGLTNTDGLAIPTLKNLFLAENFITEITGLEVLTHLTTLHLRDNLVQSLSGYSANMKSLQYVNLRNNKVSDLMEVDKLSCLPRIRALILSECPLAEQEEYRIEVLICLRRLERLDKFEYTEEDRREAEDLYEQRQEREITSENAAGY</sequence>
<dbReference type="Gene3D" id="3.80.10.10">
    <property type="entry name" value="Ribonuclease Inhibitor"/>
    <property type="match status" value="2"/>
</dbReference>
<evidence type="ECO:0000256" key="3">
    <source>
        <dbReference type="SAM" id="MobiDB-lite"/>
    </source>
</evidence>
<proteinExistence type="predicted"/>
<name>A0ABM1DZV9_PRICU</name>
<keyword evidence="2" id="KW-0677">Repeat</keyword>
<dbReference type="Pfam" id="PF00560">
    <property type="entry name" value="LRR_1"/>
    <property type="match status" value="1"/>
</dbReference>
<keyword evidence="4" id="KW-1185">Reference proteome</keyword>
<reference evidence="5" key="1">
    <citation type="submission" date="2025-08" db="UniProtKB">
        <authorList>
            <consortium name="RefSeq"/>
        </authorList>
    </citation>
    <scope>IDENTIFICATION</scope>
</reference>
<evidence type="ECO:0000256" key="1">
    <source>
        <dbReference type="ARBA" id="ARBA00022614"/>
    </source>
</evidence>
<evidence type="ECO:0000256" key="2">
    <source>
        <dbReference type="ARBA" id="ARBA00022737"/>
    </source>
</evidence>
<gene>
    <name evidence="5" type="primary">LOC106807599</name>
</gene>
<dbReference type="PROSITE" id="PS51450">
    <property type="entry name" value="LRR"/>
    <property type="match status" value="3"/>
</dbReference>
<dbReference type="PANTHER" id="PTHR18849:SF3">
    <property type="entry name" value="LEUCINE RICH REPEAT CONTAINING 23"/>
    <property type="match status" value="1"/>
</dbReference>
<protein>
    <submittedName>
        <fullName evidence="5">Leucine-rich repeat-containing protein 23-like</fullName>
    </submittedName>
</protein>
<feature type="compositionally biased region" description="Basic and acidic residues" evidence="3">
    <location>
        <begin position="200"/>
        <end position="216"/>
    </location>
</feature>
<dbReference type="InterPro" id="IPR032675">
    <property type="entry name" value="LRR_dom_sf"/>
</dbReference>
<dbReference type="RefSeq" id="XP_014665480.1">
    <property type="nucleotide sequence ID" value="XM_014809994.1"/>
</dbReference>
<dbReference type="PANTHER" id="PTHR18849">
    <property type="entry name" value="LEUCINE RICH REPEAT PROTEIN"/>
    <property type="match status" value="1"/>
</dbReference>
<dbReference type="Proteomes" id="UP000695022">
    <property type="component" value="Unplaced"/>
</dbReference>
<dbReference type="Pfam" id="PF14580">
    <property type="entry name" value="LRR_9"/>
    <property type="match status" value="1"/>
</dbReference>
<dbReference type="SUPFAM" id="SSF52058">
    <property type="entry name" value="L domain-like"/>
    <property type="match status" value="1"/>
</dbReference>
<keyword evidence="1" id="KW-0433">Leucine-rich repeat</keyword>
<organism evidence="4 5">
    <name type="scientific">Priapulus caudatus</name>
    <name type="common">Priapulid worm</name>
    <dbReference type="NCBI Taxonomy" id="37621"/>
    <lineage>
        <taxon>Eukaryota</taxon>
        <taxon>Metazoa</taxon>
        <taxon>Ecdysozoa</taxon>
        <taxon>Scalidophora</taxon>
        <taxon>Priapulida</taxon>
        <taxon>Priapulimorpha</taxon>
        <taxon>Priapulimorphida</taxon>
        <taxon>Priapulidae</taxon>
        <taxon>Priapulus</taxon>
    </lineage>
</organism>
<dbReference type="InterPro" id="IPR001611">
    <property type="entry name" value="Leu-rich_rpt"/>
</dbReference>
<evidence type="ECO:0000313" key="5">
    <source>
        <dbReference type="RefSeq" id="XP_014665480.1"/>
    </source>
</evidence>